<dbReference type="PROSITE" id="PS00608">
    <property type="entry name" value="GLYCOSYL_HYDROL_F2_2"/>
    <property type="match status" value="1"/>
</dbReference>
<name>A0A2T2NRM4_CORCC</name>
<dbReference type="Pfam" id="PF02836">
    <property type="entry name" value="Glyco_hydro_2_C"/>
    <property type="match status" value="1"/>
</dbReference>
<evidence type="ECO:0000313" key="10">
    <source>
        <dbReference type="Proteomes" id="UP000240883"/>
    </source>
</evidence>
<dbReference type="InterPro" id="IPR006102">
    <property type="entry name" value="Ig-like_GH2"/>
</dbReference>
<gene>
    <name evidence="9" type="ORF">BS50DRAFT_523082</name>
</gene>
<reference evidence="9 10" key="1">
    <citation type="journal article" date="2018" name="Front. Microbiol.">
        <title>Genome-Wide Analysis of Corynespora cassiicola Leaf Fall Disease Putative Effectors.</title>
        <authorList>
            <person name="Lopez D."/>
            <person name="Ribeiro S."/>
            <person name="Label P."/>
            <person name="Fumanal B."/>
            <person name="Venisse J.S."/>
            <person name="Kohler A."/>
            <person name="de Oliveira R.R."/>
            <person name="Labutti K."/>
            <person name="Lipzen A."/>
            <person name="Lail K."/>
            <person name="Bauer D."/>
            <person name="Ohm R.A."/>
            <person name="Barry K.W."/>
            <person name="Spatafora J."/>
            <person name="Grigoriev I.V."/>
            <person name="Martin F.M."/>
            <person name="Pujade-Renaud V."/>
        </authorList>
    </citation>
    <scope>NUCLEOTIDE SEQUENCE [LARGE SCALE GENOMIC DNA]</scope>
    <source>
        <strain evidence="9 10">Philippines</strain>
    </source>
</reference>
<feature type="domain" description="Glycoside hydrolase family 2" evidence="7">
    <location>
        <begin position="804"/>
        <end position="907"/>
    </location>
</feature>
<dbReference type="InterPro" id="IPR040605">
    <property type="entry name" value="Glyco_hydro2_dom5"/>
</dbReference>
<dbReference type="InterPro" id="IPR006103">
    <property type="entry name" value="Glyco_hydro_2_cat"/>
</dbReference>
<protein>
    <submittedName>
        <fullName evidence="9">Glycoside hydrolase family 2 sugar binding protein</fullName>
    </submittedName>
</protein>
<dbReference type="OrthoDB" id="408532at2759"/>
<organism evidence="9 10">
    <name type="scientific">Corynespora cassiicola Philippines</name>
    <dbReference type="NCBI Taxonomy" id="1448308"/>
    <lineage>
        <taxon>Eukaryota</taxon>
        <taxon>Fungi</taxon>
        <taxon>Dikarya</taxon>
        <taxon>Ascomycota</taxon>
        <taxon>Pezizomycotina</taxon>
        <taxon>Dothideomycetes</taxon>
        <taxon>Pleosporomycetidae</taxon>
        <taxon>Pleosporales</taxon>
        <taxon>Corynesporascaceae</taxon>
        <taxon>Corynespora</taxon>
    </lineage>
</organism>
<dbReference type="Pfam" id="PF00703">
    <property type="entry name" value="Glyco_hydro_2"/>
    <property type="match status" value="1"/>
</dbReference>
<dbReference type="Pfam" id="PF18565">
    <property type="entry name" value="Glyco_hydro2_C5"/>
    <property type="match status" value="1"/>
</dbReference>
<feature type="domain" description="Glycoside hydrolase family 2 immunoglobulin-like beta-sandwich" evidence="4">
    <location>
        <begin position="261"/>
        <end position="375"/>
    </location>
</feature>
<feature type="domain" description="Beta-mannosidase-like galactose-binding" evidence="8">
    <location>
        <begin position="161"/>
        <end position="233"/>
    </location>
</feature>
<feature type="domain" description="DUF4982" evidence="6">
    <location>
        <begin position="731"/>
        <end position="791"/>
    </location>
</feature>
<sequence length="908" mass="101264">MRISKMCAPRGVNYYSFAILSLTLPIPAINALAVAHAGNETTIPGRERISLNEGWKFSRSEKSPDNVVYDYRLDTKNSSEALKPWILPSGNDFIKNPLDRYQRPTKEPNSNVTFIGADFDDSAWSTVNLPHDWAIAGPFYSGDDAPVTGGMGRLPSQGVGWYRQRLTFAPEDQRKTVYLDIDGAMSYAMVWLNGKLVGGWPFGYNSFRLDLTPFLNIGGDNQLAIRLDNPVDSSRWYPGGGLYRNVWLTKVDPVHVAQWGTFITSREVSQDSAVIDAFIQVENRGNATKRVDIITEVHIFDTKSKKIGEKVASFATKSVNLSAGEKRAVNETTTISSPKLWGPLPQQKPNLYVAVTRIESQGKIIDTFEARFGIRSIDYDPEKGLIVNGEHIRIQGVNQHHDLGALGAAFNYRAAERQLEVLHELGCNSLRMAHNPPAPELLDLADELGFIVMDEIFDMWERKKTDNDFHLIFPDWYEQDLRSVLRRDRNHPSIIIWSFGNEVSEQETGESGTAISRKLHDIVLEEDPTRPTTTSMNAAKPNTTFPGSVDIISLNYQGEGIRDAVDYSHLTGRRVSPQYPAFHAAFPEKMILSSESAAALSTRGTYIYPISEGISAPVNDTSGGNSMTLHVSSYELYSSDFGSSADKVFGSQDRNPYVAGEFVWSGWDYLGEPTPYYQTVDEDYAARSSYFGIIDLAGFPKDRFFLYQSRWRPDLKMAHILPHWTWPDRVGQVTPVHVFTSGDEAELFVNGESQGRKKKGEYEYRFRWDDVVYQPGELHVVTYKNGGAEWANSTMRTAGKATQLEIKADRTTINADEEDLSFVSVKALDADGNPVQFADNLITFSAEGAGEIMATDNGDPTDLNEFPSKQRNLFSGLALAIIRTRRGETGSITVTATGEDIKSAQVTI</sequence>
<evidence type="ECO:0000259" key="6">
    <source>
        <dbReference type="Pfam" id="PF16355"/>
    </source>
</evidence>
<dbReference type="SUPFAM" id="SSF49303">
    <property type="entry name" value="beta-Galactosidase/glucuronidase domain"/>
    <property type="match status" value="1"/>
</dbReference>
<dbReference type="PANTHER" id="PTHR42732:SF1">
    <property type="entry name" value="BETA-MANNOSIDASE"/>
    <property type="match status" value="1"/>
</dbReference>
<comment type="similarity">
    <text evidence="1">Belongs to the glycosyl hydrolase 2 family.</text>
</comment>
<dbReference type="InterPro" id="IPR006101">
    <property type="entry name" value="Glyco_hydro_2"/>
</dbReference>
<keyword evidence="2 9" id="KW-0378">Hydrolase</keyword>
<accession>A0A2T2NRM4</accession>
<dbReference type="InterPro" id="IPR017853">
    <property type="entry name" value="GH"/>
</dbReference>
<dbReference type="PANTHER" id="PTHR42732">
    <property type="entry name" value="BETA-GALACTOSIDASE"/>
    <property type="match status" value="1"/>
</dbReference>
<feature type="domain" description="Glycoside hydrolase family 2 catalytic" evidence="5">
    <location>
        <begin position="383"/>
        <end position="562"/>
    </location>
</feature>
<dbReference type="STRING" id="1448308.A0A2T2NRM4"/>
<dbReference type="SUPFAM" id="SSF51445">
    <property type="entry name" value="(Trans)glycosidases"/>
    <property type="match status" value="1"/>
</dbReference>
<dbReference type="Gene3D" id="3.20.20.80">
    <property type="entry name" value="Glycosidases"/>
    <property type="match status" value="1"/>
</dbReference>
<evidence type="ECO:0000259" key="8">
    <source>
        <dbReference type="Pfam" id="PF22666"/>
    </source>
</evidence>
<dbReference type="InterPro" id="IPR051913">
    <property type="entry name" value="GH2_Domain-Containing"/>
</dbReference>
<dbReference type="Gene3D" id="2.60.40.10">
    <property type="entry name" value="Immunoglobulins"/>
    <property type="match status" value="3"/>
</dbReference>
<dbReference type="InterPro" id="IPR008979">
    <property type="entry name" value="Galactose-bd-like_sf"/>
</dbReference>
<dbReference type="GO" id="GO:0005975">
    <property type="term" value="P:carbohydrate metabolic process"/>
    <property type="evidence" value="ECO:0007669"/>
    <property type="project" value="InterPro"/>
</dbReference>
<dbReference type="InterPro" id="IPR023232">
    <property type="entry name" value="Glyco_hydro_2_AS"/>
</dbReference>
<dbReference type="InterPro" id="IPR032311">
    <property type="entry name" value="DUF4982"/>
</dbReference>
<evidence type="ECO:0000259" key="4">
    <source>
        <dbReference type="Pfam" id="PF00703"/>
    </source>
</evidence>
<evidence type="ECO:0000259" key="5">
    <source>
        <dbReference type="Pfam" id="PF02836"/>
    </source>
</evidence>
<feature type="non-terminal residue" evidence="9">
    <location>
        <position position="908"/>
    </location>
</feature>
<dbReference type="InterPro" id="IPR008964">
    <property type="entry name" value="Invasin/intimin_cell_adhesion"/>
</dbReference>
<proteinExistence type="inferred from homology"/>
<dbReference type="Gene3D" id="2.60.120.260">
    <property type="entry name" value="Galactose-binding domain-like"/>
    <property type="match status" value="1"/>
</dbReference>
<evidence type="ECO:0000259" key="7">
    <source>
        <dbReference type="Pfam" id="PF18565"/>
    </source>
</evidence>
<dbReference type="SUPFAM" id="SSF49785">
    <property type="entry name" value="Galactose-binding domain-like"/>
    <property type="match status" value="1"/>
</dbReference>
<dbReference type="EMBL" id="KZ678134">
    <property type="protein sequence ID" value="PSN68091.1"/>
    <property type="molecule type" value="Genomic_DNA"/>
</dbReference>
<dbReference type="Proteomes" id="UP000240883">
    <property type="component" value="Unassembled WGS sequence"/>
</dbReference>
<dbReference type="InterPro" id="IPR013783">
    <property type="entry name" value="Ig-like_fold"/>
</dbReference>
<dbReference type="InterPro" id="IPR054593">
    <property type="entry name" value="Beta-mannosidase-like_N2"/>
</dbReference>
<dbReference type="Pfam" id="PF22666">
    <property type="entry name" value="Glyco_hydro_2_N2"/>
    <property type="match status" value="1"/>
</dbReference>
<dbReference type="NCBIfam" id="NF041463">
    <property type="entry name" value="GalB"/>
    <property type="match status" value="1"/>
</dbReference>
<evidence type="ECO:0000256" key="2">
    <source>
        <dbReference type="ARBA" id="ARBA00022801"/>
    </source>
</evidence>
<dbReference type="GO" id="GO:0004553">
    <property type="term" value="F:hydrolase activity, hydrolyzing O-glycosyl compounds"/>
    <property type="evidence" value="ECO:0007669"/>
    <property type="project" value="InterPro"/>
</dbReference>
<dbReference type="InterPro" id="IPR048229">
    <property type="entry name" value="GalB-like"/>
</dbReference>
<evidence type="ECO:0000256" key="1">
    <source>
        <dbReference type="ARBA" id="ARBA00007401"/>
    </source>
</evidence>
<dbReference type="InterPro" id="IPR036156">
    <property type="entry name" value="Beta-gal/glucu_dom_sf"/>
</dbReference>
<evidence type="ECO:0000313" key="9">
    <source>
        <dbReference type="EMBL" id="PSN68091.1"/>
    </source>
</evidence>
<dbReference type="Pfam" id="PF16355">
    <property type="entry name" value="DUF4982"/>
    <property type="match status" value="1"/>
</dbReference>
<keyword evidence="3" id="KW-0326">Glycosidase</keyword>
<dbReference type="PRINTS" id="PR00132">
    <property type="entry name" value="GLHYDRLASE2"/>
</dbReference>
<dbReference type="SUPFAM" id="SSF49373">
    <property type="entry name" value="Invasin/intimin cell-adhesion fragments"/>
    <property type="match status" value="1"/>
</dbReference>
<evidence type="ECO:0000256" key="3">
    <source>
        <dbReference type="ARBA" id="ARBA00023295"/>
    </source>
</evidence>
<keyword evidence="10" id="KW-1185">Reference proteome</keyword>
<dbReference type="AlphaFoldDB" id="A0A2T2NRM4"/>